<evidence type="ECO:0000256" key="3">
    <source>
        <dbReference type="ARBA" id="ARBA00023038"/>
    </source>
</evidence>
<dbReference type="PROSITE" id="PS50023">
    <property type="entry name" value="LIM_DOMAIN_2"/>
    <property type="match status" value="1"/>
</dbReference>
<keyword evidence="1 4" id="KW-0479">Metal-binding</keyword>
<dbReference type="PROSITE" id="PS00478">
    <property type="entry name" value="LIM_DOMAIN_1"/>
    <property type="match status" value="1"/>
</dbReference>
<dbReference type="EMBL" id="JBBWWQ010000011">
    <property type="protein sequence ID" value="KAK8935718.1"/>
    <property type="molecule type" value="Genomic_DNA"/>
</dbReference>
<dbReference type="Gene3D" id="2.10.110.10">
    <property type="entry name" value="Cysteine Rich Protein"/>
    <property type="match status" value="1"/>
</dbReference>
<dbReference type="AlphaFoldDB" id="A0AAP0G3P0"/>
<accession>A0AAP0G3P0</accession>
<evidence type="ECO:0000313" key="7">
    <source>
        <dbReference type="Proteomes" id="UP001418222"/>
    </source>
</evidence>
<evidence type="ECO:0000256" key="2">
    <source>
        <dbReference type="ARBA" id="ARBA00022833"/>
    </source>
</evidence>
<name>A0AAP0G3P0_9ASPA</name>
<dbReference type="SUPFAM" id="SSF57716">
    <property type="entry name" value="Glucocorticoid receptor-like (DNA-binding domain)"/>
    <property type="match status" value="1"/>
</dbReference>
<evidence type="ECO:0000259" key="5">
    <source>
        <dbReference type="PROSITE" id="PS50023"/>
    </source>
</evidence>
<gene>
    <name evidence="6" type="primary">SF3</name>
    <name evidence="6" type="ORF">KSP39_PZI013499</name>
</gene>
<evidence type="ECO:0000313" key="6">
    <source>
        <dbReference type="EMBL" id="KAK8935718.1"/>
    </source>
</evidence>
<dbReference type="GO" id="GO:0051017">
    <property type="term" value="P:actin filament bundle assembly"/>
    <property type="evidence" value="ECO:0007669"/>
    <property type="project" value="UniProtKB-ARBA"/>
</dbReference>
<comment type="caution">
    <text evidence="6">The sequence shown here is derived from an EMBL/GenBank/DDBJ whole genome shotgun (WGS) entry which is preliminary data.</text>
</comment>
<dbReference type="InterPro" id="IPR001781">
    <property type="entry name" value="Znf_LIM"/>
</dbReference>
<feature type="domain" description="LIM zinc-binding" evidence="5">
    <location>
        <begin position="66"/>
        <end position="131"/>
    </location>
</feature>
<reference evidence="6 7" key="1">
    <citation type="journal article" date="2022" name="Nat. Plants">
        <title>Genomes of leafy and leafless Platanthera orchids illuminate the evolution of mycoheterotrophy.</title>
        <authorList>
            <person name="Li M.H."/>
            <person name="Liu K.W."/>
            <person name="Li Z."/>
            <person name="Lu H.C."/>
            <person name="Ye Q.L."/>
            <person name="Zhang D."/>
            <person name="Wang J.Y."/>
            <person name="Li Y.F."/>
            <person name="Zhong Z.M."/>
            <person name="Liu X."/>
            <person name="Yu X."/>
            <person name="Liu D.K."/>
            <person name="Tu X.D."/>
            <person name="Liu B."/>
            <person name="Hao Y."/>
            <person name="Liao X.Y."/>
            <person name="Jiang Y.T."/>
            <person name="Sun W.H."/>
            <person name="Chen J."/>
            <person name="Chen Y.Q."/>
            <person name="Ai Y."/>
            <person name="Zhai J.W."/>
            <person name="Wu S.S."/>
            <person name="Zhou Z."/>
            <person name="Hsiao Y.Y."/>
            <person name="Wu W.L."/>
            <person name="Chen Y.Y."/>
            <person name="Lin Y.F."/>
            <person name="Hsu J.L."/>
            <person name="Li C.Y."/>
            <person name="Wang Z.W."/>
            <person name="Zhao X."/>
            <person name="Zhong W.Y."/>
            <person name="Ma X.K."/>
            <person name="Ma L."/>
            <person name="Huang J."/>
            <person name="Chen G.Z."/>
            <person name="Huang M.Z."/>
            <person name="Huang L."/>
            <person name="Peng D.H."/>
            <person name="Luo Y.B."/>
            <person name="Zou S.Q."/>
            <person name="Chen S.P."/>
            <person name="Lan S."/>
            <person name="Tsai W.C."/>
            <person name="Van de Peer Y."/>
            <person name="Liu Z.J."/>
        </authorList>
    </citation>
    <scope>NUCLEOTIDE SEQUENCE [LARGE SCALE GENOMIC DNA]</scope>
    <source>
        <strain evidence="6">Lor287</strain>
    </source>
</reference>
<keyword evidence="3 4" id="KW-0440">LIM domain</keyword>
<keyword evidence="7" id="KW-1185">Reference proteome</keyword>
<evidence type="ECO:0000256" key="4">
    <source>
        <dbReference type="PROSITE-ProRule" id="PRU00125"/>
    </source>
</evidence>
<sequence length="140" mass="15960">MLRQRCRFLRRTRFRLVIVALSLFSFFSGLLRDLEDKAGGFKKKKTEEEELLRRDMASSAFGGTTQKCTACGKTVYLVDELVADNRFFHRACFRCYHCKGTLKVSTITSSSLFAVSSFISTFTPFVDPFFLGSKGFLSRC</sequence>
<keyword evidence="2 4" id="KW-0862">Zinc</keyword>
<dbReference type="SMART" id="SM00132">
    <property type="entry name" value="LIM"/>
    <property type="match status" value="1"/>
</dbReference>
<organism evidence="6 7">
    <name type="scientific">Platanthera zijinensis</name>
    <dbReference type="NCBI Taxonomy" id="2320716"/>
    <lineage>
        <taxon>Eukaryota</taxon>
        <taxon>Viridiplantae</taxon>
        <taxon>Streptophyta</taxon>
        <taxon>Embryophyta</taxon>
        <taxon>Tracheophyta</taxon>
        <taxon>Spermatophyta</taxon>
        <taxon>Magnoliopsida</taxon>
        <taxon>Liliopsida</taxon>
        <taxon>Asparagales</taxon>
        <taxon>Orchidaceae</taxon>
        <taxon>Orchidoideae</taxon>
        <taxon>Orchideae</taxon>
        <taxon>Orchidinae</taxon>
        <taxon>Platanthera</taxon>
    </lineage>
</organism>
<dbReference type="Proteomes" id="UP001418222">
    <property type="component" value="Unassembled WGS sequence"/>
</dbReference>
<evidence type="ECO:0000256" key="1">
    <source>
        <dbReference type="ARBA" id="ARBA00022723"/>
    </source>
</evidence>
<dbReference type="GO" id="GO:0046872">
    <property type="term" value="F:metal ion binding"/>
    <property type="evidence" value="ECO:0007669"/>
    <property type="project" value="UniProtKB-KW"/>
</dbReference>
<protein>
    <submittedName>
        <fullName evidence="6">Pollen-specific protein SF3</fullName>
    </submittedName>
</protein>
<proteinExistence type="predicted"/>
<dbReference type="Pfam" id="PF00412">
    <property type="entry name" value="LIM"/>
    <property type="match status" value="1"/>
</dbReference>
<dbReference type="GO" id="GO:0051015">
    <property type="term" value="F:actin filament binding"/>
    <property type="evidence" value="ECO:0007669"/>
    <property type="project" value="UniProtKB-ARBA"/>
</dbReference>
<dbReference type="PANTHER" id="PTHR24206">
    <property type="entry name" value="OS06G0237300 PROTEIN"/>
    <property type="match status" value="1"/>
</dbReference>